<dbReference type="STRING" id="254877.A0A1V6SNP5"/>
<comment type="caution">
    <text evidence="1">The sequence shown here is derived from an EMBL/GenBank/DDBJ whole genome shotgun (WGS) entry which is preliminary data.</text>
</comment>
<evidence type="ECO:0000313" key="2">
    <source>
        <dbReference type="Proteomes" id="UP000191342"/>
    </source>
</evidence>
<dbReference type="EMBL" id="MLQL01000031">
    <property type="protein sequence ID" value="OQE15606.1"/>
    <property type="molecule type" value="Genomic_DNA"/>
</dbReference>
<proteinExistence type="predicted"/>
<protein>
    <submittedName>
        <fullName evidence="1">Uncharacterized protein</fullName>
    </submittedName>
</protein>
<keyword evidence="2" id="KW-1185">Reference proteome</keyword>
<organism evidence="1 2">
    <name type="scientific">Penicillium flavigenum</name>
    <dbReference type="NCBI Taxonomy" id="254877"/>
    <lineage>
        <taxon>Eukaryota</taxon>
        <taxon>Fungi</taxon>
        <taxon>Dikarya</taxon>
        <taxon>Ascomycota</taxon>
        <taxon>Pezizomycotina</taxon>
        <taxon>Eurotiomycetes</taxon>
        <taxon>Eurotiomycetidae</taxon>
        <taxon>Eurotiales</taxon>
        <taxon>Aspergillaceae</taxon>
        <taxon>Penicillium</taxon>
    </lineage>
</organism>
<reference evidence="2" key="1">
    <citation type="journal article" date="2017" name="Nat. Microbiol.">
        <title>Global analysis of biosynthetic gene clusters reveals vast potential of secondary metabolite production in Penicillium species.</title>
        <authorList>
            <person name="Nielsen J.C."/>
            <person name="Grijseels S."/>
            <person name="Prigent S."/>
            <person name="Ji B."/>
            <person name="Dainat J."/>
            <person name="Nielsen K.F."/>
            <person name="Frisvad J.C."/>
            <person name="Workman M."/>
            <person name="Nielsen J."/>
        </authorList>
    </citation>
    <scope>NUCLEOTIDE SEQUENCE [LARGE SCALE GENOMIC DNA]</scope>
    <source>
        <strain evidence="2">IBT 14082</strain>
    </source>
</reference>
<dbReference type="OrthoDB" id="4368232at2759"/>
<dbReference type="Proteomes" id="UP000191342">
    <property type="component" value="Unassembled WGS sequence"/>
</dbReference>
<sequence length="158" mass="17083">MQHEDTETKHFAHYYSLLAPQRQGKSKGSTQNKEFAILANNLAKLPTGATPSPAATTDPLELCIYWLAVDELPLEGKPYYLLDPCGLVALAWRGKLSAANGSLAPPIVLRLSSLTREAGNQMTGPDRTTVAIREDIPRLHVSTTHDSPSTSITSSSTL</sequence>
<name>A0A1V6SNP5_9EURO</name>
<evidence type="ECO:0000313" key="1">
    <source>
        <dbReference type="EMBL" id="OQE15606.1"/>
    </source>
</evidence>
<gene>
    <name evidence="1" type="ORF">PENFLA_c031G09809</name>
</gene>
<dbReference type="AlphaFoldDB" id="A0A1V6SNP5"/>
<accession>A0A1V6SNP5</accession>